<dbReference type="STRING" id="1122185.N792_10135"/>
<dbReference type="AlphaFoldDB" id="A0A0A0EQP4"/>
<keyword evidence="1" id="KW-0812">Transmembrane</keyword>
<evidence type="ECO:0000313" key="3">
    <source>
        <dbReference type="Proteomes" id="UP000030017"/>
    </source>
</evidence>
<evidence type="ECO:0000313" key="2">
    <source>
        <dbReference type="EMBL" id="KGM51487.1"/>
    </source>
</evidence>
<dbReference type="Proteomes" id="UP000030017">
    <property type="component" value="Unassembled WGS sequence"/>
</dbReference>
<keyword evidence="1" id="KW-1133">Transmembrane helix</keyword>
<comment type="caution">
    <text evidence="2">The sequence shown here is derived from an EMBL/GenBank/DDBJ whole genome shotgun (WGS) entry which is preliminary data.</text>
</comment>
<proteinExistence type="predicted"/>
<accession>A0A0A0EQP4</accession>
<name>A0A0A0EQP4_9GAMM</name>
<gene>
    <name evidence="2" type="ORF">N792_10135</name>
</gene>
<evidence type="ECO:0000256" key="1">
    <source>
        <dbReference type="SAM" id="Phobius"/>
    </source>
</evidence>
<dbReference type="EMBL" id="AVPS01000006">
    <property type="protein sequence ID" value="KGM51487.1"/>
    <property type="molecule type" value="Genomic_DNA"/>
</dbReference>
<reference evidence="2 3" key="1">
    <citation type="submission" date="2013-08" db="EMBL/GenBank/DDBJ databases">
        <title>Genome sequencing of Lysobacter.</title>
        <authorList>
            <person name="Zhang S."/>
            <person name="Wang G."/>
        </authorList>
    </citation>
    <scope>NUCLEOTIDE SEQUENCE [LARGE SCALE GENOMIC DNA]</scope>
    <source>
        <strain evidence="2 3">Ko07</strain>
    </source>
</reference>
<evidence type="ECO:0008006" key="4">
    <source>
        <dbReference type="Google" id="ProtNLM"/>
    </source>
</evidence>
<organism evidence="2 3">
    <name type="scientific">Lysobacter concretionis Ko07 = DSM 16239</name>
    <dbReference type="NCBI Taxonomy" id="1122185"/>
    <lineage>
        <taxon>Bacteria</taxon>
        <taxon>Pseudomonadati</taxon>
        <taxon>Pseudomonadota</taxon>
        <taxon>Gammaproteobacteria</taxon>
        <taxon>Lysobacterales</taxon>
        <taxon>Lysobacteraceae</taxon>
        <taxon>Novilysobacter</taxon>
    </lineage>
</organism>
<keyword evidence="3" id="KW-1185">Reference proteome</keyword>
<protein>
    <recommendedName>
        <fullName evidence="4">Transmembrane protein</fullName>
    </recommendedName>
</protein>
<sequence>MSSQSFRFDQHFFQSRMRAAFAPRKPRNALLRFLLGAVGLGLLVLLVAFGAMVGACMLAVGLVYKLVWGRGKPIAGGHAQHDPRVVEGEYRVVEKSALQR</sequence>
<keyword evidence="1" id="KW-0472">Membrane</keyword>
<feature type="transmembrane region" description="Helical" evidence="1">
    <location>
        <begin position="33"/>
        <end position="64"/>
    </location>
</feature>
<dbReference type="OrthoDB" id="5976163at2"/>
<dbReference type="eggNOG" id="ENOG5031DZ0">
    <property type="taxonomic scope" value="Bacteria"/>
</dbReference>